<evidence type="ECO:0000256" key="9">
    <source>
        <dbReference type="ARBA" id="ARBA00022786"/>
    </source>
</evidence>
<dbReference type="EC" id="2.3.2.27" evidence="4"/>
<keyword evidence="6 16" id="KW-0812">Transmembrane</keyword>
<feature type="domain" description="RING-type" evidence="17">
    <location>
        <begin position="141"/>
        <end position="183"/>
    </location>
</feature>
<dbReference type="InterPro" id="IPR013083">
    <property type="entry name" value="Znf_RING/FYVE/PHD"/>
</dbReference>
<comment type="subcellular location">
    <subcellularLocation>
        <location evidence="2">Membrane</location>
        <topology evidence="2">Single-pass membrane protein</topology>
    </subcellularLocation>
</comment>
<reference evidence="18 19" key="1">
    <citation type="submission" date="2024-01" db="EMBL/GenBank/DDBJ databases">
        <title>The genomes of 5 underutilized Papilionoideae crops provide insights into root nodulation and disease resistance.</title>
        <authorList>
            <person name="Yuan L."/>
        </authorList>
    </citation>
    <scope>NUCLEOTIDE SEQUENCE [LARGE SCALE GENOMIC DNA]</scope>
    <source>
        <strain evidence="18">LY-2023</strain>
        <tissue evidence="18">Leaf</tissue>
    </source>
</reference>
<proteinExistence type="inferred from homology"/>
<evidence type="ECO:0000256" key="10">
    <source>
        <dbReference type="ARBA" id="ARBA00022833"/>
    </source>
</evidence>
<name>A0AAN9KM41_CLITE</name>
<dbReference type="PROSITE" id="PS50089">
    <property type="entry name" value="ZF_RING_2"/>
    <property type="match status" value="1"/>
</dbReference>
<evidence type="ECO:0000256" key="6">
    <source>
        <dbReference type="ARBA" id="ARBA00022692"/>
    </source>
</evidence>
<evidence type="ECO:0000256" key="2">
    <source>
        <dbReference type="ARBA" id="ARBA00004167"/>
    </source>
</evidence>
<dbReference type="Proteomes" id="UP001359559">
    <property type="component" value="Unassembled WGS sequence"/>
</dbReference>
<keyword evidence="11 16" id="KW-1133">Transmembrane helix</keyword>
<keyword evidence="9" id="KW-0833">Ubl conjugation pathway</keyword>
<evidence type="ECO:0000256" key="1">
    <source>
        <dbReference type="ARBA" id="ARBA00000900"/>
    </source>
</evidence>
<accession>A0AAN9KM41</accession>
<gene>
    <name evidence="18" type="ORF">RJT34_04177</name>
</gene>
<evidence type="ECO:0000256" key="8">
    <source>
        <dbReference type="ARBA" id="ARBA00022771"/>
    </source>
</evidence>
<evidence type="ECO:0000313" key="18">
    <source>
        <dbReference type="EMBL" id="KAK7319456.1"/>
    </source>
</evidence>
<keyword evidence="8 14" id="KW-0863">Zinc-finger</keyword>
<comment type="similarity">
    <text evidence="13">Belongs to the RING-type zinc finger family. ATL subfamily.</text>
</comment>
<evidence type="ECO:0000256" key="13">
    <source>
        <dbReference type="ARBA" id="ARBA00024209"/>
    </source>
</evidence>
<comment type="caution">
    <text evidence="18">The sequence shown here is derived from an EMBL/GenBank/DDBJ whole genome shotgun (WGS) entry which is preliminary data.</text>
</comment>
<dbReference type="SMART" id="SM00184">
    <property type="entry name" value="RING"/>
    <property type="match status" value="1"/>
</dbReference>
<evidence type="ECO:0000256" key="4">
    <source>
        <dbReference type="ARBA" id="ARBA00012483"/>
    </source>
</evidence>
<dbReference type="InterPro" id="IPR001841">
    <property type="entry name" value="Znf_RING"/>
</dbReference>
<evidence type="ECO:0000256" key="12">
    <source>
        <dbReference type="ARBA" id="ARBA00023136"/>
    </source>
</evidence>
<dbReference type="AlphaFoldDB" id="A0AAN9KM41"/>
<dbReference type="CDD" id="cd16461">
    <property type="entry name" value="RING-H2_EL5-like"/>
    <property type="match status" value="1"/>
</dbReference>
<keyword evidence="5" id="KW-0808">Transferase</keyword>
<keyword evidence="12 16" id="KW-0472">Membrane</keyword>
<evidence type="ECO:0000256" key="14">
    <source>
        <dbReference type="PROSITE-ProRule" id="PRU00175"/>
    </source>
</evidence>
<feature type="region of interest" description="Disordered" evidence="15">
    <location>
        <begin position="228"/>
        <end position="259"/>
    </location>
</feature>
<dbReference type="FunFam" id="3.30.40.10:FF:000233">
    <property type="entry name" value="RING-H2 finger protein ATL54"/>
    <property type="match status" value="1"/>
</dbReference>
<keyword evidence="10" id="KW-0862">Zinc</keyword>
<dbReference type="GO" id="GO:0016020">
    <property type="term" value="C:membrane"/>
    <property type="evidence" value="ECO:0007669"/>
    <property type="project" value="UniProtKB-SubCell"/>
</dbReference>
<evidence type="ECO:0000256" key="3">
    <source>
        <dbReference type="ARBA" id="ARBA00004906"/>
    </source>
</evidence>
<evidence type="ECO:0000256" key="16">
    <source>
        <dbReference type="SAM" id="Phobius"/>
    </source>
</evidence>
<protein>
    <recommendedName>
        <fullName evidence="4">RING-type E3 ubiquitin transferase</fullName>
        <ecNumber evidence="4">2.3.2.27</ecNumber>
    </recommendedName>
</protein>
<keyword evidence="7" id="KW-0479">Metal-binding</keyword>
<feature type="compositionally biased region" description="Low complexity" evidence="15">
    <location>
        <begin position="303"/>
        <end position="315"/>
    </location>
</feature>
<evidence type="ECO:0000256" key="7">
    <source>
        <dbReference type="ARBA" id="ARBA00022723"/>
    </source>
</evidence>
<dbReference type="SUPFAM" id="SSF57850">
    <property type="entry name" value="RING/U-box"/>
    <property type="match status" value="1"/>
</dbReference>
<keyword evidence="19" id="KW-1185">Reference proteome</keyword>
<feature type="transmembrane region" description="Helical" evidence="16">
    <location>
        <begin position="46"/>
        <end position="72"/>
    </location>
</feature>
<feature type="region of interest" description="Disordered" evidence="15">
    <location>
        <begin position="289"/>
        <end position="329"/>
    </location>
</feature>
<dbReference type="GO" id="GO:0008270">
    <property type="term" value="F:zinc ion binding"/>
    <property type="evidence" value="ECO:0007669"/>
    <property type="project" value="UniProtKB-KW"/>
</dbReference>
<comment type="pathway">
    <text evidence="3">Protein modification; protein ubiquitination.</text>
</comment>
<sequence>MGLHNRKLLCETDCTFFYYSPPPPTPFFPKDEGVQTPSKHNKTSTYLIISFSLVATAFFVLSCYAIYAKFFSGWNRTRRRRRASSQQQTEDEGDFFDEENGPVIDHPIWYIRTTGLQQSIIGAISVCKYKRGEGLIEGTECSVCLSEFQEDESLRLLPKCNHAFHLPCIDTWLRSHTNCPLCRAPIVTDPTRVPSMDHHHTFASTSLENEVVEGSSGRENGVVVDQLRNGEEEEGGEGGEVEEERRVCEETEGSSSGVVNMQPRRSVSLDSSAAAKINLALATVVSVESHGNSKRVSGNGNLASAAKGASFSSSSRIMKSEPSSMKRSNSFNAKHLLSWYGRSQRKPNAPLRSF</sequence>
<dbReference type="Gene3D" id="3.30.40.10">
    <property type="entry name" value="Zinc/RING finger domain, C3HC4 (zinc finger)"/>
    <property type="match status" value="1"/>
</dbReference>
<dbReference type="InterPro" id="IPR044600">
    <property type="entry name" value="ATL1/ATL16-like"/>
</dbReference>
<comment type="catalytic activity">
    <reaction evidence="1">
        <text>S-ubiquitinyl-[E2 ubiquitin-conjugating enzyme]-L-cysteine + [acceptor protein]-L-lysine = [E2 ubiquitin-conjugating enzyme]-L-cysteine + N(6)-ubiquitinyl-[acceptor protein]-L-lysine.</text>
        <dbReference type="EC" id="2.3.2.27"/>
    </reaction>
</comment>
<organism evidence="18 19">
    <name type="scientific">Clitoria ternatea</name>
    <name type="common">Butterfly pea</name>
    <dbReference type="NCBI Taxonomy" id="43366"/>
    <lineage>
        <taxon>Eukaryota</taxon>
        <taxon>Viridiplantae</taxon>
        <taxon>Streptophyta</taxon>
        <taxon>Embryophyta</taxon>
        <taxon>Tracheophyta</taxon>
        <taxon>Spermatophyta</taxon>
        <taxon>Magnoliopsida</taxon>
        <taxon>eudicotyledons</taxon>
        <taxon>Gunneridae</taxon>
        <taxon>Pentapetalae</taxon>
        <taxon>rosids</taxon>
        <taxon>fabids</taxon>
        <taxon>Fabales</taxon>
        <taxon>Fabaceae</taxon>
        <taxon>Papilionoideae</taxon>
        <taxon>50 kb inversion clade</taxon>
        <taxon>NPAAA clade</taxon>
        <taxon>indigoferoid/millettioid clade</taxon>
        <taxon>Phaseoleae</taxon>
        <taxon>Clitoria</taxon>
    </lineage>
</organism>
<evidence type="ECO:0000256" key="15">
    <source>
        <dbReference type="SAM" id="MobiDB-lite"/>
    </source>
</evidence>
<evidence type="ECO:0000256" key="5">
    <source>
        <dbReference type="ARBA" id="ARBA00022679"/>
    </source>
</evidence>
<dbReference type="GO" id="GO:0016567">
    <property type="term" value="P:protein ubiquitination"/>
    <property type="evidence" value="ECO:0007669"/>
    <property type="project" value="InterPro"/>
</dbReference>
<evidence type="ECO:0000259" key="17">
    <source>
        <dbReference type="PROSITE" id="PS50089"/>
    </source>
</evidence>
<dbReference type="PANTHER" id="PTHR46913:SF19">
    <property type="entry name" value="RING-TYPE E3 UBIQUITIN TRANSFERASE"/>
    <property type="match status" value="1"/>
</dbReference>
<feature type="compositionally biased region" description="Acidic residues" evidence="15">
    <location>
        <begin position="231"/>
        <end position="242"/>
    </location>
</feature>
<dbReference type="GO" id="GO:0061630">
    <property type="term" value="F:ubiquitin protein ligase activity"/>
    <property type="evidence" value="ECO:0007669"/>
    <property type="project" value="UniProtKB-EC"/>
</dbReference>
<dbReference type="EMBL" id="JAYKXN010000001">
    <property type="protein sequence ID" value="KAK7319456.1"/>
    <property type="molecule type" value="Genomic_DNA"/>
</dbReference>
<evidence type="ECO:0000313" key="19">
    <source>
        <dbReference type="Proteomes" id="UP001359559"/>
    </source>
</evidence>
<dbReference type="PANTHER" id="PTHR46913">
    <property type="entry name" value="RING-H2 FINGER PROTEIN ATL16"/>
    <property type="match status" value="1"/>
</dbReference>
<evidence type="ECO:0000256" key="11">
    <source>
        <dbReference type="ARBA" id="ARBA00022989"/>
    </source>
</evidence>
<dbReference type="Pfam" id="PF13639">
    <property type="entry name" value="zf-RING_2"/>
    <property type="match status" value="1"/>
</dbReference>